<name>A0A1H3U1E0_9PSEU</name>
<feature type="compositionally biased region" description="Polar residues" evidence="1">
    <location>
        <begin position="73"/>
        <end position="88"/>
    </location>
</feature>
<feature type="compositionally biased region" description="Basic and acidic residues" evidence="1">
    <location>
        <begin position="146"/>
        <end position="157"/>
    </location>
</feature>
<evidence type="ECO:0000256" key="1">
    <source>
        <dbReference type="SAM" id="MobiDB-lite"/>
    </source>
</evidence>
<feature type="compositionally biased region" description="Gly residues" evidence="1">
    <location>
        <begin position="693"/>
        <end position="705"/>
    </location>
</feature>
<evidence type="ECO:0000313" key="2">
    <source>
        <dbReference type="EMBL" id="SDZ56306.1"/>
    </source>
</evidence>
<sequence length="705" mass="72125">MTDDPAGGKFPGRGSNHRLNRPTGEPQPDPRLDGLGPNRAMVLAPGQHGPNAPQQPDPDETTRAELPDDTPDPQFTPNSNSHPQTPVSQPGHVDGTPTHHVGQNLPDASPAMPGPAMTPVFFRRSVDGTPANHVAQHGPDVQEPGPRPDDTPHRTPLDEGLTWVKEGGEEKLKWLGDPKDAPFLDNGPYEVHLNVSGELEQSYNPADRDDASNATYYEPSSADDRDLHIGGHPDESGFMAMPDGELRWVGPRDDVPLTPDGHVSLGDKGEIVVDPPPEVFRADYREREPFAGERSEFGDRSGGDQAGHHRQEPFAGERSEFGDRSGGQGDALPSAEPAGYREREPFVGDERSDFHDRSGGQGDALPSAEPTTLVKPVHSVQPGDGTSGSSEESGLAWVNGDGTWKLKWVGDPKDAPLLDNGPYEARIGKNGDVQTLYNGHDEGDPTKVFASGKPGSGNPDDGTAGLIVMPNGDLRWVGPRDKAPLLDDGKVALGKDGKVEFDGPKCAPDGTSRTEGTQHPLVIQDPNSDGPPPGFHGLPTYGSLPGEGRQGVKPHTPREERTGDGGGSGGSSGGQGSHGRGGSGGREGDGKGDGGGSGSSGGQGDGQLGRGVAVQAPMAKVGDGKGSGGGSGGSSGGQGGVSPEPVTSVKPVAKVGDGKGGDGGSGGSSGGQGDGPLARGARVQAPMAKVGDGKGGGGGSGGSSG</sequence>
<feature type="region of interest" description="Disordered" evidence="1">
    <location>
        <begin position="218"/>
        <end position="396"/>
    </location>
</feature>
<feature type="compositionally biased region" description="Gly residues" evidence="1">
    <location>
        <begin position="593"/>
        <end position="609"/>
    </location>
</feature>
<feature type="compositionally biased region" description="Basic and acidic residues" evidence="1">
    <location>
        <begin position="280"/>
        <end position="323"/>
    </location>
</feature>
<feature type="compositionally biased region" description="Gly residues" evidence="1">
    <location>
        <begin position="624"/>
        <end position="640"/>
    </location>
</feature>
<proteinExistence type="predicted"/>
<organism evidence="2 3">
    <name type="scientific">Saccharopolyspora shandongensis</name>
    <dbReference type="NCBI Taxonomy" id="418495"/>
    <lineage>
        <taxon>Bacteria</taxon>
        <taxon>Bacillati</taxon>
        <taxon>Actinomycetota</taxon>
        <taxon>Actinomycetes</taxon>
        <taxon>Pseudonocardiales</taxon>
        <taxon>Pseudonocardiaceae</taxon>
        <taxon>Saccharopolyspora</taxon>
    </lineage>
</organism>
<dbReference type="PRINTS" id="PR01228">
    <property type="entry name" value="EGGSHELL"/>
</dbReference>
<feature type="compositionally biased region" description="Basic and acidic residues" evidence="1">
    <location>
        <begin position="244"/>
        <end position="255"/>
    </location>
</feature>
<feature type="region of interest" description="Disordered" evidence="1">
    <location>
        <begin position="1"/>
        <end position="162"/>
    </location>
</feature>
<feature type="non-terminal residue" evidence="2">
    <location>
        <position position="705"/>
    </location>
</feature>
<evidence type="ECO:0000313" key="3">
    <source>
        <dbReference type="Proteomes" id="UP000199529"/>
    </source>
</evidence>
<feature type="compositionally biased region" description="Low complexity" evidence="1">
    <location>
        <begin position="383"/>
        <end position="394"/>
    </location>
</feature>
<gene>
    <name evidence="2" type="ORF">SAMN05216215_11016</name>
</gene>
<feature type="compositionally biased region" description="Gly residues" evidence="1">
    <location>
        <begin position="564"/>
        <end position="585"/>
    </location>
</feature>
<dbReference type="STRING" id="418495.SAMN05216215_11016"/>
<dbReference type="AlphaFoldDB" id="A0A1H3U1E0"/>
<feature type="region of interest" description="Disordered" evidence="1">
    <location>
        <begin position="433"/>
        <end position="705"/>
    </location>
</feature>
<accession>A0A1H3U1E0</accession>
<dbReference type="Proteomes" id="UP000199529">
    <property type="component" value="Unassembled WGS sequence"/>
</dbReference>
<feature type="compositionally biased region" description="Basic and acidic residues" evidence="1">
    <location>
        <begin position="222"/>
        <end position="235"/>
    </location>
</feature>
<feature type="compositionally biased region" description="Basic and acidic residues" evidence="1">
    <location>
        <begin position="339"/>
        <end position="358"/>
    </location>
</feature>
<reference evidence="3" key="1">
    <citation type="submission" date="2016-10" db="EMBL/GenBank/DDBJ databases">
        <authorList>
            <person name="Varghese N."/>
            <person name="Submissions S."/>
        </authorList>
    </citation>
    <scope>NUCLEOTIDE SEQUENCE [LARGE SCALE GENOMIC DNA]</scope>
    <source>
        <strain evidence="3">CGMCC 4.3530</strain>
    </source>
</reference>
<feature type="compositionally biased region" description="Gly residues" evidence="1">
    <location>
        <begin position="661"/>
        <end position="674"/>
    </location>
</feature>
<dbReference type="EMBL" id="FNOK01000101">
    <property type="protein sequence ID" value="SDZ56306.1"/>
    <property type="molecule type" value="Genomic_DNA"/>
</dbReference>
<protein>
    <submittedName>
        <fullName evidence="2">Uncharacterized protein</fullName>
    </submittedName>
</protein>
<keyword evidence="3" id="KW-1185">Reference proteome</keyword>
<feature type="compositionally biased region" description="Basic and acidic residues" evidence="1">
    <location>
        <begin position="478"/>
        <end position="503"/>
    </location>
</feature>